<keyword evidence="7" id="KW-0807">Transducer</keyword>
<comment type="caution">
    <text evidence="11">The sequence shown here is derived from an EMBL/GenBank/DDBJ whole genome shotgun (WGS) entry which is preliminary data.</text>
</comment>
<dbReference type="PANTHER" id="PTHR24243">
    <property type="entry name" value="G-PROTEIN COUPLED RECEPTOR"/>
    <property type="match status" value="1"/>
</dbReference>
<evidence type="ECO:0000256" key="7">
    <source>
        <dbReference type="ARBA" id="ARBA00023224"/>
    </source>
</evidence>
<feature type="region of interest" description="Disordered" evidence="8">
    <location>
        <begin position="1"/>
        <end position="21"/>
    </location>
</feature>
<dbReference type="PANTHER" id="PTHR24243:SF230">
    <property type="entry name" value="G-PROTEIN COUPLED RECEPTORS FAMILY 1 PROFILE DOMAIN-CONTAINING PROTEIN"/>
    <property type="match status" value="1"/>
</dbReference>
<dbReference type="GO" id="GO:0016020">
    <property type="term" value="C:membrane"/>
    <property type="evidence" value="ECO:0007669"/>
    <property type="project" value="UniProtKB-SubCell"/>
</dbReference>
<dbReference type="EMBL" id="JACVVK020000068">
    <property type="protein sequence ID" value="KAK7496305.1"/>
    <property type="molecule type" value="Genomic_DNA"/>
</dbReference>
<keyword evidence="6" id="KW-0675">Receptor</keyword>
<feature type="transmembrane region" description="Helical" evidence="9">
    <location>
        <begin position="100"/>
        <end position="120"/>
    </location>
</feature>
<proteinExistence type="predicted"/>
<feature type="non-terminal residue" evidence="11">
    <location>
        <position position="1"/>
    </location>
</feature>
<dbReference type="InterPro" id="IPR017452">
    <property type="entry name" value="GPCR_Rhodpsn_7TM"/>
</dbReference>
<evidence type="ECO:0000256" key="5">
    <source>
        <dbReference type="ARBA" id="ARBA00023136"/>
    </source>
</evidence>
<evidence type="ECO:0000259" key="10">
    <source>
        <dbReference type="PROSITE" id="PS50262"/>
    </source>
</evidence>
<evidence type="ECO:0000313" key="12">
    <source>
        <dbReference type="Proteomes" id="UP001519460"/>
    </source>
</evidence>
<keyword evidence="3 9" id="KW-1133">Transmembrane helix</keyword>
<evidence type="ECO:0000256" key="9">
    <source>
        <dbReference type="SAM" id="Phobius"/>
    </source>
</evidence>
<gene>
    <name evidence="11" type="ORF">BaRGS_00012470</name>
</gene>
<evidence type="ECO:0000313" key="11">
    <source>
        <dbReference type="EMBL" id="KAK7496305.1"/>
    </source>
</evidence>
<sequence length="415" mass="46112">GSGAWGDLGCKSETSPGDPSGIFSQRGLSELVRDKPNCARPQGSTVFKGLDTEDKEEFYQLDSVALAFKRYYLWAIVALGLPGNVASLLTFLHMRSLGSCVVYVGVLAVVDSLALLEKLFLSLMQEHGEVFTPGACKALIFLANAIMMYANWIVVALATERLFAVCRPLAVSVYWTRGRALCGLGILLVVMLVVCVPAIVATVPTDGGFGCGMRPDLPDLVLAWHWANVSLYGFLPCVLLLVINISIITRLRQARNKQQQLCHGHGPVSRRGKHQTESQRQANVILLVAAFVLIILTTPRCALVLMRHFWHPEDPVLKARLRVIRQVTFALSDLNHAINFFLYFVSAKHFRSRFLDLFRSTKSRLRRLSSRETVHHKISDSESCRYMMASRPDSIRSGRNVGGWDDSKNVRTGVV</sequence>
<feature type="transmembrane region" description="Helical" evidence="9">
    <location>
        <begin position="326"/>
        <end position="345"/>
    </location>
</feature>
<evidence type="ECO:0000256" key="3">
    <source>
        <dbReference type="ARBA" id="ARBA00022989"/>
    </source>
</evidence>
<comment type="subcellular location">
    <subcellularLocation>
        <location evidence="1">Membrane</location>
        <topology evidence="1">Multi-pass membrane protein</topology>
    </subcellularLocation>
</comment>
<evidence type="ECO:0000256" key="4">
    <source>
        <dbReference type="ARBA" id="ARBA00023040"/>
    </source>
</evidence>
<protein>
    <recommendedName>
        <fullName evidence="10">G-protein coupled receptors family 1 profile domain-containing protein</fullName>
    </recommendedName>
</protein>
<dbReference type="SUPFAM" id="SSF81321">
    <property type="entry name" value="Family A G protein-coupled receptor-like"/>
    <property type="match status" value="1"/>
</dbReference>
<feature type="transmembrane region" description="Helical" evidence="9">
    <location>
        <begin position="180"/>
        <end position="203"/>
    </location>
</feature>
<feature type="transmembrane region" description="Helical" evidence="9">
    <location>
        <begin position="71"/>
        <end position="93"/>
    </location>
</feature>
<evidence type="ECO:0000256" key="2">
    <source>
        <dbReference type="ARBA" id="ARBA00022692"/>
    </source>
</evidence>
<feature type="compositionally biased region" description="Polar residues" evidence="8">
    <location>
        <begin position="12"/>
        <end position="21"/>
    </location>
</feature>
<dbReference type="Gene3D" id="1.20.1070.10">
    <property type="entry name" value="Rhodopsin 7-helix transmembrane proteins"/>
    <property type="match status" value="1"/>
</dbReference>
<evidence type="ECO:0000256" key="6">
    <source>
        <dbReference type="ARBA" id="ARBA00023170"/>
    </source>
</evidence>
<feature type="transmembrane region" description="Helical" evidence="9">
    <location>
        <begin position="223"/>
        <end position="248"/>
    </location>
</feature>
<evidence type="ECO:0000256" key="1">
    <source>
        <dbReference type="ARBA" id="ARBA00004141"/>
    </source>
</evidence>
<feature type="domain" description="G-protein coupled receptors family 1 profile" evidence="10">
    <location>
        <begin position="83"/>
        <end position="343"/>
    </location>
</feature>
<dbReference type="GO" id="GO:0004930">
    <property type="term" value="F:G protein-coupled receptor activity"/>
    <property type="evidence" value="ECO:0007669"/>
    <property type="project" value="UniProtKB-KW"/>
</dbReference>
<dbReference type="Pfam" id="PF00001">
    <property type="entry name" value="7tm_1"/>
    <property type="match status" value="1"/>
</dbReference>
<keyword evidence="4" id="KW-0297">G-protein coupled receptor</keyword>
<dbReference type="InterPro" id="IPR000276">
    <property type="entry name" value="GPCR_Rhodpsn"/>
</dbReference>
<feature type="transmembrane region" description="Helical" evidence="9">
    <location>
        <begin position="284"/>
        <end position="306"/>
    </location>
</feature>
<keyword evidence="2 9" id="KW-0812">Transmembrane</keyword>
<feature type="transmembrane region" description="Helical" evidence="9">
    <location>
        <begin position="140"/>
        <end position="159"/>
    </location>
</feature>
<keyword evidence="5 9" id="KW-0472">Membrane</keyword>
<reference evidence="11 12" key="1">
    <citation type="journal article" date="2023" name="Sci. Data">
        <title>Genome assembly of the Korean intertidal mud-creeper Batillaria attramentaria.</title>
        <authorList>
            <person name="Patra A.K."/>
            <person name="Ho P.T."/>
            <person name="Jun S."/>
            <person name="Lee S.J."/>
            <person name="Kim Y."/>
            <person name="Won Y.J."/>
        </authorList>
    </citation>
    <scope>NUCLEOTIDE SEQUENCE [LARGE SCALE GENOMIC DNA]</scope>
    <source>
        <strain evidence="11">Wonlab-2016</strain>
    </source>
</reference>
<accession>A0ABD0LAD2</accession>
<keyword evidence="12" id="KW-1185">Reference proteome</keyword>
<dbReference type="Proteomes" id="UP001519460">
    <property type="component" value="Unassembled WGS sequence"/>
</dbReference>
<dbReference type="PROSITE" id="PS50262">
    <property type="entry name" value="G_PROTEIN_RECEP_F1_2"/>
    <property type="match status" value="1"/>
</dbReference>
<name>A0ABD0LAD2_9CAEN</name>
<organism evidence="11 12">
    <name type="scientific">Batillaria attramentaria</name>
    <dbReference type="NCBI Taxonomy" id="370345"/>
    <lineage>
        <taxon>Eukaryota</taxon>
        <taxon>Metazoa</taxon>
        <taxon>Spiralia</taxon>
        <taxon>Lophotrochozoa</taxon>
        <taxon>Mollusca</taxon>
        <taxon>Gastropoda</taxon>
        <taxon>Caenogastropoda</taxon>
        <taxon>Sorbeoconcha</taxon>
        <taxon>Cerithioidea</taxon>
        <taxon>Batillariidae</taxon>
        <taxon>Batillaria</taxon>
    </lineage>
</organism>
<evidence type="ECO:0000256" key="8">
    <source>
        <dbReference type="SAM" id="MobiDB-lite"/>
    </source>
</evidence>
<dbReference type="AlphaFoldDB" id="A0ABD0LAD2"/>